<evidence type="ECO:0000313" key="1">
    <source>
        <dbReference type="EMBL" id="GHO95781.1"/>
    </source>
</evidence>
<evidence type="ECO:0000313" key="2">
    <source>
        <dbReference type="Proteomes" id="UP000597444"/>
    </source>
</evidence>
<dbReference type="Proteomes" id="UP000597444">
    <property type="component" value="Unassembled WGS sequence"/>
</dbReference>
<proteinExistence type="predicted"/>
<keyword evidence="2" id="KW-1185">Reference proteome</keyword>
<protein>
    <submittedName>
        <fullName evidence="1">Uncharacterized protein</fullName>
    </submittedName>
</protein>
<name>A0A8J3IV17_9CHLR</name>
<sequence length="79" mass="9192">MQLTERHIIDRADPRFVTIDQAVFTSKNLYNAALYLIRQSYIFEGKYLNYNEVQRRMQAHEAYKALPAKVGPTSLDAAR</sequence>
<dbReference type="RefSeq" id="WP_220206441.1">
    <property type="nucleotide sequence ID" value="NZ_BNJK01000001.1"/>
</dbReference>
<reference evidence="1" key="1">
    <citation type="submission" date="2020-10" db="EMBL/GenBank/DDBJ databases">
        <title>Taxonomic study of unclassified bacteria belonging to the class Ktedonobacteria.</title>
        <authorList>
            <person name="Yabe S."/>
            <person name="Wang C.M."/>
            <person name="Zheng Y."/>
            <person name="Sakai Y."/>
            <person name="Cavaletti L."/>
            <person name="Monciardini P."/>
            <person name="Donadio S."/>
        </authorList>
    </citation>
    <scope>NUCLEOTIDE SEQUENCE</scope>
    <source>
        <strain evidence="1">ID150040</strain>
    </source>
</reference>
<organism evidence="1 2">
    <name type="scientific">Reticulibacter mediterranei</name>
    <dbReference type="NCBI Taxonomy" id="2778369"/>
    <lineage>
        <taxon>Bacteria</taxon>
        <taxon>Bacillati</taxon>
        <taxon>Chloroflexota</taxon>
        <taxon>Ktedonobacteria</taxon>
        <taxon>Ktedonobacterales</taxon>
        <taxon>Reticulibacteraceae</taxon>
        <taxon>Reticulibacter</taxon>
    </lineage>
</organism>
<accession>A0A8J3IV17</accession>
<comment type="caution">
    <text evidence="1">The sequence shown here is derived from an EMBL/GenBank/DDBJ whole genome shotgun (WGS) entry which is preliminary data.</text>
</comment>
<dbReference type="EMBL" id="BNJK01000001">
    <property type="protein sequence ID" value="GHO95781.1"/>
    <property type="molecule type" value="Genomic_DNA"/>
</dbReference>
<dbReference type="AlphaFoldDB" id="A0A8J3IV17"/>
<gene>
    <name evidence="1" type="ORF">KSF_058290</name>
</gene>